<evidence type="ECO:0000313" key="1">
    <source>
        <dbReference type="EMBL" id="QDU56216.1"/>
    </source>
</evidence>
<evidence type="ECO:0000313" key="2">
    <source>
        <dbReference type="Proteomes" id="UP000315750"/>
    </source>
</evidence>
<name>A0A518AND0_9BACT</name>
<organism evidence="1 2">
    <name type="scientific">Aeoliella mucimassa</name>
    <dbReference type="NCBI Taxonomy" id="2527972"/>
    <lineage>
        <taxon>Bacteria</taxon>
        <taxon>Pseudomonadati</taxon>
        <taxon>Planctomycetota</taxon>
        <taxon>Planctomycetia</taxon>
        <taxon>Pirellulales</taxon>
        <taxon>Lacipirellulaceae</taxon>
        <taxon>Aeoliella</taxon>
    </lineage>
</organism>
<proteinExistence type="predicted"/>
<evidence type="ECO:0008006" key="3">
    <source>
        <dbReference type="Google" id="ProtNLM"/>
    </source>
</evidence>
<keyword evidence="2" id="KW-1185">Reference proteome</keyword>
<dbReference type="AlphaFoldDB" id="A0A518AND0"/>
<dbReference type="RefSeq" id="WP_145246978.1">
    <property type="nucleotide sequence ID" value="NZ_CP036278.1"/>
</dbReference>
<sequence>MSFLPSIRRPTSLSGERHGRTARLGLSTLELIVALSLLTTAMTVGTQLVVKARDVMDDHRDYRLALDEAANVLDRLTMLSEQQLTEQLPKIEPSDSLATHLDHVAITGTAEPQSLGTRVTLRVEWGPAEQQPKCVVLSGWHLPAETTASDVETTSPGGAP</sequence>
<dbReference type="EMBL" id="CP036278">
    <property type="protein sequence ID" value="QDU56216.1"/>
    <property type="molecule type" value="Genomic_DNA"/>
</dbReference>
<dbReference type="Proteomes" id="UP000315750">
    <property type="component" value="Chromosome"/>
</dbReference>
<gene>
    <name evidence="1" type="ORF">Pan181_24240</name>
</gene>
<accession>A0A518AND0</accession>
<dbReference type="KEGG" id="amuc:Pan181_24240"/>
<protein>
    <recommendedName>
        <fullName evidence="3">Prepilin-type N-terminal cleavage/methylation domain-containing protein</fullName>
    </recommendedName>
</protein>
<reference evidence="1 2" key="1">
    <citation type="submission" date="2019-02" db="EMBL/GenBank/DDBJ databases">
        <title>Deep-cultivation of Planctomycetes and their phenomic and genomic characterization uncovers novel biology.</title>
        <authorList>
            <person name="Wiegand S."/>
            <person name="Jogler M."/>
            <person name="Boedeker C."/>
            <person name="Pinto D."/>
            <person name="Vollmers J."/>
            <person name="Rivas-Marin E."/>
            <person name="Kohn T."/>
            <person name="Peeters S.H."/>
            <person name="Heuer A."/>
            <person name="Rast P."/>
            <person name="Oberbeckmann S."/>
            <person name="Bunk B."/>
            <person name="Jeske O."/>
            <person name="Meyerdierks A."/>
            <person name="Storesund J.E."/>
            <person name="Kallscheuer N."/>
            <person name="Luecker S."/>
            <person name="Lage O.M."/>
            <person name="Pohl T."/>
            <person name="Merkel B.J."/>
            <person name="Hornburger P."/>
            <person name="Mueller R.-W."/>
            <person name="Bruemmer F."/>
            <person name="Labrenz M."/>
            <person name="Spormann A.M."/>
            <person name="Op den Camp H."/>
            <person name="Overmann J."/>
            <person name="Amann R."/>
            <person name="Jetten M.S.M."/>
            <person name="Mascher T."/>
            <person name="Medema M.H."/>
            <person name="Devos D.P."/>
            <person name="Kaster A.-K."/>
            <person name="Ovreas L."/>
            <person name="Rohde M."/>
            <person name="Galperin M.Y."/>
            <person name="Jogler C."/>
        </authorList>
    </citation>
    <scope>NUCLEOTIDE SEQUENCE [LARGE SCALE GENOMIC DNA]</scope>
    <source>
        <strain evidence="1 2">Pan181</strain>
    </source>
</reference>